<protein>
    <recommendedName>
        <fullName evidence="3">RING-type E3 ubiquitin transferase</fullName>
        <ecNumber evidence="3">2.3.2.27</ecNumber>
    </recommendedName>
</protein>
<evidence type="ECO:0000256" key="1">
    <source>
        <dbReference type="ARBA" id="ARBA00000900"/>
    </source>
</evidence>
<dbReference type="Gene3D" id="1.25.10.10">
    <property type="entry name" value="Leucine-rich Repeat Variant"/>
    <property type="match status" value="1"/>
</dbReference>
<dbReference type="PROSITE" id="PS51698">
    <property type="entry name" value="U_BOX"/>
    <property type="match status" value="1"/>
</dbReference>
<feature type="compositionally biased region" description="Low complexity" evidence="7">
    <location>
        <begin position="649"/>
        <end position="664"/>
    </location>
</feature>
<dbReference type="GO" id="GO:0061630">
    <property type="term" value="F:ubiquitin protein ligase activity"/>
    <property type="evidence" value="ECO:0007669"/>
    <property type="project" value="UniProtKB-EC"/>
</dbReference>
<comment type="pathway">
    <text evidence="2">Protein modification; protein ubiquitination.</text>
</comment>
<dbReference type="CDD" id="cd16655">
    <property type="entry name" value="RING-Ubox_WDSUB1-like"/>
    <property type="match status" value="1"/>
</dbReference>
<evidence type="ECO:0000256" key="4">
    <source>
        <dbReference type="ARBA" id="ARBA00022679"/>
    </source>
</evidence>
<dbReference type="InterPro" id="IPR016024">
    <property type="entry name" value="ARM-type_fold"/>
</dbReference>
<comment type="catalytic activity">
    <reaction evidence="1">
        <text>S-ubiquitinyl-[E2 ubiquitin-conjugating enzyme]-L-cysteine + [acceptor protein]-L-lysine = [E2 ubiquitin-conjugating enzyme]-L-cysteine + N(6)-ubiquitinyl-[acceptor protein]-L-lysine.</text>
        <dbReference type="EC" id="2.3.2.27"/>
    </reaction>
</comment>
<evidence type="ECO:0000256" key="3">
    <source>
        <dbReference type="ARBA" id="ARBA00012483"/>
    </source>
</evidence>
<dbReference type="Proteomes" id="UP001497457">
    <property type="component" value="Chromosome 29rd"/>
</dbReference>
<dbReference type="SUPFAM" id="SSF48371">
    <property type="entry name" value="ARM repeat"/>
    <property type="match status" value="1"/>
</dbReference>
<dbReference type="InterPro" id="IPR003613">
    <property type="entry name" value="Ubox_domain"/>
</dbReference>
<dbReference type="AlphaFoldDB" id="A0ABC9CCU8"/>
<reference evidence="9" key="1">
    <citation type="submission" date="2024-10" db="EMBL/GenBank/DDBJ databases">
        <authorList>
            <person name="Ryan C."/>
        </authorList>
    </citation>
    <scope>NUCLEOTIDE SEQUENCE [LARGE SCALE GENOMIC DNA]</scope>
</reference>
<dbReference type="SMART" id="SM00504">
    <property type="entry name" value="Ubox"/>
    <property type="match status" value="1"/>
</dbReference>
<evidence type="ECO:0000256" key="7">
    <source>
        <dbReference type="SAM" id="MobiDB-lite"/>
    </source>
</evidence>
<name>A0ABC9CCU8_9POAL</name>
<feature type="compositionally biased region" description="Acidic residues" evidence="7">
    <location>
        <begin position="1"/>
        <end position="13"/>
    </location>
</feature>
<dbReference type="EMBL" id="OZ075139">
    <property type="protein sequence ID" value="CAL5017520.1"/>
    <property type="molecule type" value="Genomic_DNA"/>
</dbReference>
<dbReference type="Pfam" id="PF04564">
    <property type="entry name" value="U-box"/>
    <property type="match status" value="1"/>
</dbReference>
<dbReference type="InterPro" id="IPR000225">
    <property type="entry name" value="Armadillo"/>
</dbReference>
<dbReference type="Pfam" id="PF00514">
    <property type="entry name" value="Arm"/>
    <property type="match status" value="1"/>
</dbReference>
<dbReference type="EC" id="2.3.2.27" evidence="3"/>
<keyword evidence="4" id="KW-0808">Transferase</keyword>
<feature type="region of interest" description="Disordered" evidence="7">
    <location>
        <begin position="644"/>
        <end position="673"/>
    </location>
</feature>
<evidence type="ECO:0000256" key="2">
    <source>
        <dbReference type="ARBA" id="ARBA00004906"/>
    </source>
</evidence>
<feature type="domain" description="U-box" evidence="8">
    <location>
        <begin position="295"/>
        <end position="369"/>
    </location>
</feature>
<dbReference type="GO" id="GO:0016567">
    <property type="term" value="P:protein ubiquitination"/>
    <property type="evidence" value="ECO:0007669"/>
    <property type="project" value="UniProtKB-ARBA"/>
</dbReference>
<sequence>MDWSEEGIDEEEEPSLRRRSARRRSLPAPRAWAASGSRSPSPRRGGLTLTPPGSRSPSPRRAGIMATRLGSSVRTTRRSPPPRTPGEDTCGHRSGGVDTGVEEVIAEMKEGLTFAAPAAAPRDDAETSAAGAASSSGGGGGGADEEEEEEELRPAGEAGGFAGFSFQELEAPQIADGAEVLDAFAGSSEEAKKAKAAAEFLEATMGANTGPRTEALKAELVAGGRVLDIAGLERWMRRTEAVAELEWFAGMCCDEGSPEPELELFECAFRALENAAARELHRGANARRRWVGAAPVPGFFFCPVSDKVMEDPVVVASGKTVNRSALEEWWKEHGRICPVTGEVLSHNMFIPNKIIKLCIERWRAANKSADVTTAAAAHPPAIPPEVEALFKQVTLMPHSPRSSKEVRDTLLLLSELLAAHESAVVHLIGSHTGTVAKLASVLPETCLDPDPELDVVIIGALSKAASYGPNKAVIGDDRYAVPVLIARAFVGPVAMRAQCAHILGLLADGDHCNKVKICELGGLAPLVELLRVGDRGVKRTAARAIASICEARENRSRFKREGVVDAAISALRSDGIEVEAEAVLLQAAGSHRAMEEIIFKLQAFQDDEVCQKMAARLWRIFVLTNPEGKLDALPSTLAASKEAWDWEEPSTSSDAERSSTSSEGSVDEKATRKRIKEDVKVIVSWLQKRSYSPRTYRYRD</sequence>
<organism evidence="9 10">
    <name type="scientific">Urochloa decumbens</name>
    <dbReference type="NCBI Taxonomy" id="240449"/>
    <lineage>
        <taxon>Eukaryota</taxon>
        <taxon>Viridiplantae</taxon>
        <taxon>Streptophyta</taxon>
        <taxon>Embryophyta</taxon>
        <taxon>Tracheophyta</taxon>
        <taxon>Spermatophyta</taxon>
        <taxon>Magnoliopsida</taxon>
        <taxon>Liliopsida</taxon>
        <taxon>Poales</taxon>
        <taxon>Poaceae</taxon>
        <taxon>PACMAD clade</taxon>
        <taxon>Panicoideae</taxon>
        <taxon>Panicodae</taxon>
        <taxon>Paniceae</taxon>
        <taxon>Melinidinae</taxon>
        <taxon>Urochloa</taxon>
    </lineage>
</organism>
<dbReference type="PROSITE" id="PS50176">
    <property type="entry name" value="ARM_REPEAT"/>
    <property type="match status" value="1"/>
</dbReference>
<evidence type="ECO:0000259" key="8">
    <source>
        <dbReference type="PROSITE" id="PS51698"/>
    </source>
</evidence>
<keyword evidence="10" id="KW-1185">Reference proteome</keyword>
<evidence type="ECO:0000256" key="5">
    <source>
        <dbReference type="ARBA" id="ARBA00022786"/>
    </source>
</evidence>
<dbReference type="PANTHER" id="PTHR23315">
    <property type="entry name" value="U BOX DOMAIN-CONTAINING"/>
    <property type="match status" value="1"/>
</dbReference>
<feature type="region of interest" description="Disordered" evidence="7">
    <location>
        <begin position="1"/>
        <end position="101"/>
    </location>
</feature>
<dbReference type="InterPro" id="IPR011989">
    <property type="entry name" value="ARM-like"/>
</dbReference>
<dbReference type="SUPFAM" id="SSF57850">
    <property type="entry name" value="RING/U-box"/>
    <property type="match status" value="1"/>
</dbReference>
<feature type="compositionally biased region" description="Low complexity" evidence="7">
    <location>
        <begin position="26"/>
        <end position="61"/>
    </location>
</feature>
<feature type="region of interest" description="Disordered" evidence="7">
    <location>
        <begin position="115"/>
        <end position="160"/>
    </location>
</feature>
<feature type="repeat" description="ARM" evidence="6">
    <location>
        <begin position="521"/>
        <end position="563"/>
    </location>
</feature>
<dbReference type="PANTHER" id="PTHR23315:SF82">
    <property type="entry name" value="RING-TYPE E3 UBIQUITIN TRANSFERASE"/>
    <property type="match status" value="1"/>
</dbReference>
<evidence type="ECO:0000313" key="10">
    <source>
        <dbReference type="Proteomes" id="UP001497457"/>
    </source>
</evidence>
<gene>
    <name evidence="9" type="ORF">URODEC1_LOCUS73838</name>
</gene>
<evidence type="ECO:0000313" key="9">
    <source>
        <dbReference type="EMBL" id="CAL5017520.1"/>
    </source>
</evidence>
<evidence type="ECO:0000256" key="6">
    <source>
        <dbReference type="PROSITE-ProRule" id="PRU00259"/>
    </source>
</evidence>
<proteinExistence type="predicted"/>
<dbReference type="InterPro" id="IPR013083">
    <property type="entry name" value="Znf_RING/FYVE/PHD"/>
</dbReference>
<keyword evidence="5" id="KW-0833">Ubl conjugation pathway</keyword>
<dbReference type="Gene3D" id="3.30.40.10">
    <property type="entry name" value="Zinc/RING finger domain, C3HC4 (zinc finger)"/>
    <property type="match status" value="1"/>
</dbReference>
<accession>A0ABC9CCU8</accession>